<evidence type="ECO:0000313" key="1">
    <source>
        <dbReference type="EMBL" id="CAD8215120.1"/>
    </source>
</evidence>
<gene>
    <name evidence="1" type="ORF">POCTA_138.1.T2060014</name>
</gene>
<dbReference type="OMA" id="NIRCQER"/>
<sequence>MNCTYHIGNQIQMICISPHKCQYQRKLCIECQYEHEVDIKQHTVLLKKFQEAAIKKLTEAMFEETSEITNLRMKFKSILSKIEGELKKIWEELSEFIQKTYDLIEIENQSYMNLKNENLNPATLPYADLEKLVQIIEGKNQMTGQTRKIHIQLEQKRLRIGWTKKLILSAKS</sequence>
<dbReference type="OrthoDB" id="317829at2759"/>
<proteinExistence type="predicted"/>
<dbReference type="Proteomes" id="UP000683925">
    <property type="component" value="Unassembled WGS sequence"/>
</dbReference>
<evidence type="ECO:0000313" key="2">
    <source>
        <dbReference type="Proteomes" id="UP000683925"/>
    </source>
</evidence>
<comment type="caution">
    <text evidence="1">The sequence shown here is derived from an EMBL/GenBank/DDBJ whole genome shotgun (WGS) entry which is preliminary data.</text>
</comment>
<protein>
    <submittedName>
        <fullName evidence="1">Uncharacterized protein</fullName>
    </submittedName>
</protein>
<keyword evidence="2" id="KW-1185">Reference proteome</keyword>
<accession>A0A8S1YMI9</accession>
<dbReference type="AlphaFoldDB" id="A0A8S1YMI9"/>
<name>A0A8S1YMI9_PAROT</name>
<organism evidence="1 2">
    <name type="scientific">Paramecium octaurelia</name>
    <dbReference type="NCBI Taxonomy" id="43137"/>
    <lineage>
        <taxon>Eukaryota</taxon>
        <taxon>Sar</taxon>
        <taxon>Alveolata</taxon>
        <taxon>Ciliophora</taxon>
        <taxon>Intramacronucleata</taxon>
        <taxon>Oligohymenophorea</taxon>
        <taxon>Peniculida</taxon>
        <taxon>Parameciidae</taxon>
        <taxon>Paramecium</taxon>
    </lineage>
</organism>
<dbReference type="EMBL" id="CAJJDP010000210">
    <property type="protein sequence ID" value="CAD8215120.1"/>
    <property type="molecule type" value="Genomic_DNA"/>
</dbReference>
<reference evidence="1" key="1">
    <citation type="submission" date="2021-01" db="EMBL/GenBank/DDBJ databases">
        <authorList>
            <consortium name="Genoscope - CEA"/>
            <person name="William W."/>
        </authorList>
    </citation>
    <scope>NUCLEOTIDE SEQUENCE</scope>
</reference>